<dbReference type="EMBL" id="ADAS02000070">
    <property type="protein sequence ID" value="OAV92079.1"/>
    <property type="molecule type" value="Genomic_DNA"/>
</dbReference>
<evidence type="ECO:0000259" key="3">
    <source>
        <dbReference type="PROSITE" id="PS50158"/>
    </source>
</evidence>
<keyword evidence="1" id="KW-0479">Metal-binding</keyword>
<feature type="compositionally biased region" description="Low complexity" evidence="2">
    <location>
        <begin position="11"/>
        <end position="27"/>
    </location>
</feature>
<reference evidence="5 6" key="3">
    <citation type="journal article" date="2017" name="G3 (Bethesda)">
        <title>Comparative analysis highlights variable genome content of wheat rusts and divergence of the mating loci.</title>
        <authorList>
            <person name="Cuomo C.A."/>
            <person name="Bakkeren G."/>
            <person name="Khalil H.B."/>
            <person name="Panwar V."/>
            <person name="Joly D."/>
            <person name="Linning R."/>
            <person name="Sakthikumar S."/>
            <person name="Song X."/>
            <person name="Adiconis X."/>
            <person name="Fan L."/>
            <person name="Goldberg J.M."/>
            <person name="Levin J.Z."/>
            <person name="Young S."/>
            <person name="Zeng Q."/>
            <person name="Anikster Y."/>
            <person name="Bruce M."/>
            <person name="Wang M."/>
            <person name="Yin C."/>
            <person name="McCallum B."/>
            <person name="Szabo L.J."/>
            <person name="Hulbert S."/>
            <person name="Chen X."/>
            <person name="Fellers J.P."/>
        </authorList>
    </citation>
    <scope>NUCLEOTIDE SEQUENCE</scope>
    <source>
        <strain evidence="6">Isolate 1-1 / race 1 (BBBD)</strain>
        <strain evidence="5">isolate 1-1 / race 1 (BBBD)</strain>
    </source>
</reference>
<feature type="region of interest" description="Disordered" evidence="2">
    <location>
        <begin position="505"/>
        <end position="531"/>
    </location>
</feature>
<dbReference type="GO" id="GO:0003676">
    <property type="term" value="F:nucleic acid binding"/>
    <property type="evidence" value="ECO:0007669"/>
    <property type="project" value="InterPro"/>
</dbReference>
<feature type="domain" description="CCHC-type" evidence="3">
    <location>
        <begin position="443"/>
        <end position="458"/>
    </location>
</feature>
<dbReference type="PROSITE" id="PS50158">
    <property type="entry name" value="ZF_CCHC"/>
    <property type="match status" value="1"/>
</dbReference>
<reference evidence="5" key="4">
    <citation type="submission" date="2025-05" db="UniProtKB">
        <authorList>
            <consortium name="EnsemblFungi"/>
        </authorList>
    </citation>
    <scope>IDENTIFICATION</scope>
    <source>
        <strain evidence="5">isolate 1-1 / race 1 (BBBD)</strain>
    </source>
</reference>
<feature type="region of interest" description="Disordered" evidence="2">
    <location>
        <begin position="1"/>
        <end position="27"/>
    </location>
</feature>
<dbReference type="AlphaFoldDB" id="A0A180GHX7"/>
<keyword evidence="6" id="KW-1185">Reference proteome</keyword>
<dbReference type="InterPro" id="IPR001878">
    <property type="entry name" value="Znf_CCHC"/>
</dbReference>
<dbReference type="EnsemblFungi" id="PTTG_27777-t43_1">
    <property type="protein sequence ID" value="PTTG_27777-t43_1-p1"/>
    <property type="gene ID" value="PTTG_27777"/>
</dbReference>
<dbReference type="SUPFAM" id="SSF101447">
    <property type="entry name" value="Formin homology 2 domain (FH2 domain)"/>
    <property type="match status" value="1"/>
</dbReference>
<evidence type="ECO:0000313" key="6">
    <source>
        <dbReference type="Proteomes" id="UP000005240"/>
    </source>
</evidence>
<reference evidence="4" key="1">
    <citation type="submission" date="2009-11" db="EMBL/GenBank/DDBJ databases">
        <authorList>
            <consortium name="The Broad Institute Genome Sequencing Platform"/>
            <person name="Ward D."/>
            <person name="Feldgarden M."/>
            <person name="Earl A."/>
            <person name="Young S.K."/>
            <person name="Zeng Q."/>
            <person name="Koehrsen M."/>
            <person name="Alvarado L."/>
            <person name="Berlin A."/>
            <person name="Bochicchio J."/>
            <person name="Borenstein D."/>
            <person name="Chapman S.B."/>
            <person name="Chen Z."/>
            <person name="Engels R."/>
            <person name="Freedman E."/>
            <person name="Gellesch M."/>
            <person name="Goldberg J."/>
            <person name="Griggs A."/>
            <person name="Gujja S."/>
            <person name="Heilman E."/>
            <person name="Heiman D."/>
            <person name="Hepburn T."/>
            <person name="Howarth C."/>
            <person name="Jen D."/>
            <person name="Larson L."/>
            <person name="Lewis B."/>
            <person name="Mehta T."/>
            <person name="Park D."/>
            <person name="Pearson M."/>
            <person name="Roberts A."/>
            <person name="Saif S."/>
            <person name="Shea T."/>
            <person name="Shenoy N."/>
            <person name="Sisk P."/>
            <person name="Stolte C."/>
            <person name="Sykes S."/>
            <person name="Thomson T."/>
            <person name="Walk T."/>
            <person name="White J."/>
            <person name="Yandava C."/>
            <person name="Izard J."/>
            <person name="Baranova O.V."/>
            <person name="Blanton J.M."/>
            <person name="Tanner A.C."/>
            <person name="Dewhirst F.E."/>
            <person name="Haas B."/>
            <person name="Nusbaum C."/>
            <person name="Birren B."/>
        </authorList>
    </citation>
    <scope>NUCLEOTIDE SEQUENCE [LARGE SCALE GENOMIC DNA]</scope>
    <source>
        <strain evidence="4">1-1 BBBD Race 1</strain>
    </source>
</reference>
<gene>
    <name evidence="4" type="ORF">PTTG_27777</name>
</gene>
<dbReference type="VEuPathDB" id="FungiDB:PTTG_27777"/>
<feature type="compositionally biased region" description="Pro residues" evidence="2">
    <location>
        <begin position="1"/>
        <end position="10"/>
    </location>
</feature>
<feature type="region of interest" description="Disordered" evidence="2">
    <location>
        <begin position="119"/>
        <end position="188"/>
    </location>
</feature>
<accession>A0A180GHX7</accession>
<evidence type="ECO:0000313" key="5">
    <source>
        <dbReference type="EnsemblFungi" id="PTTG_27777-t43_1-p1"/>
    </source>
</evidence>
<keyword evidence="1" id="KW-0863">Zinc-finger</keyword>
<keyword evidence="1" id="KW-0862">Zinc</keyword>
<dbReference type="OrthoDB" id="10669538at2759"/>
<evidence type="ECO:0000256" key="1">
    <source>
        <dbReference type="PROSITE-ProRule" id="PRU00047"/>
    </source>
</evidence>
<sequence length="531" mass="57524">MSDPQPPPQPSASQQRTSSSSAWSGRSITELEGQDLIDAVTASIENTPNRLAQIFGAHDDIPESVAQQNPLATSSLHPSSPGDVTVINQRIPGAWQQARPATPGYCYYPALPNLPITDNDPENIPLSDQHYTPLPRSTFRNPLFPPPAPPPPPPPPSFASPIKSSDSDLSSCNITVPPSPPSPHHPPPTLFVMDQPPHLSAAHRAADLAEAKAQLEESKIVGQAIQAATSKIPDEVVLAADGANFEAWSRELGEKGGIHLNDKEFFVKANANSVLEKIGRAIFLAMIHNSLQSDVHDSPTCHGMYKMVFKKFKSSSTNPTSAGIASKLKDLAKEWKNLKIELTTDVFMGFILQSSIGRDSALGQDFDRRVELELQSTANNATPTFDKLVQLLAACKLQDDHTRPSSKLASSDLPPFDQAAFLADIPEAEWMEALEFYHVTANRCWSCGDSSHYLRDCPTRARSTPVFRRQTGPGALSYRPVVAPRQQFQQAPFLPMIGAVTSIKVNNPTPRSPTVPTTGSTATSKTDLSTS</sequence>
<feature type="compositionally biased region" description="Pro residues" evidence="2">
    <location>
        <begin position="177"/>
        <end position="188"/>
    </location>
</feature>
<organism evidence="4">
    <name type="scientific">Puccinia triticina (isolate 1-1 / race 1 (BBBD))</name>
    <name type="common">Brown leaf rust fungus</name>
    <dbReference type="NCBI Taxonomy" id="630390"/>
    <lineage>
        <taxon>Eukaryota</taxon>
        <taxon>Fungi</taxon>
        <taxon>Dikarya</taxon>
        <taxon>Basidiomycota</taxon>
        <taxon>Pucciniomycotina</taxon>
        <taxon>Pucciniomycetes</taxon>
        <taxon>Pucciniales</taxon>
        <taxon>Pucciniaceae</taxon>
        <taxon>Puccinia</taxon>
    </lineage>
</organism>
<evidence type="ECO:0000256" key="2">
    <source>
        <dbReference type="SAM" id="MobiDB-lite"/>
    </source>
</evidence>
<name>A0A180GHX7_PUCT1</name>
<dbReference type="Proteomes" id="UP000005240">
    <property type="component" value="Unassembled WGS sequence"/>
</dbReference>
<dbReference type="STRING" id="630390.A0A180GHX7"/>
<proteinExistence type="predicted"/>
<feature type="compositionally biased region" description="Pro residues" evidence="2">
    <location>
        <begin position="143"/>
        <end position="158"/>
    </location>
</feature>
<evidence type="ECO:0000313" key="4">
    <source>
        <dbReference type="EMBL" id="OAV92079.1"/>
    </source>
</evidence>
<dbReference type="GO" id="GO:0008270">
    <property type="term" value="F:zinc ion binding"/>
    <property type="evidence" value="ECO:0007669"/>
    <property type="project" value="UniProtKB-KW"/>
</dbReference>
<reference evidence="4" key="2">
    <citation type="submission" date="2016-05" db="EMBL/GenBank/DDBJ databases">
        <title>Comparative analysis highlights variable genome content of wheat rusts and divergence of the mating loci.</title>
        <authorList>
            <person name="Cuomo C.A."/>
            <person name="Bakkeren G."/>
            <person name="Szabo L."/>
            <person name="Khalil H."/>
            <person name="Joly D."/>
            <person name="Goldberg J."/>
            <person name="Young S."/>
            <person name="Zeng Q."/>
            <person name="Fellers J."/>
        </authorList>
    </citation>
    <scope>NUCLEOTIDE SEQUENCE [LARGE SCALE GENOMIC DNA]</scope>
    <source>
        <strain evidence="4">1-1 BBBD Race 1</strain>
    </source>
</reference>
<protein>
    <submittedName>
        <fullName evidence="5">CCHC-type domain-containing protein</fullName>
    </submittedName>
</protein>